<dbReference type="Gene3D" id="3.40.50.2020">
    <property type="match status" value="1"/>
</dbReference>
<keyword evidence="4" id="KW-1185">Reference proteome</keyword>
<dbReference type="PANTHER" id="PTHR47505:SF1">
    <property type="entry name" value="DNA UTILIZATION PROTEIN YHGH"/>
    <property type="match status" value="1"/>
</dbReference>
<dbReference type="GO" id="GO:0016757">
    <property type="term" value="F:glycosyltransferase activity"/>
    <property type="evidence" value="ECO:0007669"/>
    <property type="project" value="UniProtKB-KW"/>
</dbReference>
<name>A0AA41XG74_9MICO</name>
<sequence>MRDRAGWWRGWLAEAAGVLVPTGCAGCGADAEEARLRYGVCASCRPHLEPAPLEAEGRGLGFPVLAALEYQGVVAGVLGAVKERGRTDALAALAPALAASVGLALTGLPSRPGLLLVAVPSSPRAVRRRGFRPVDELLRRAGHPVSRSSRLVLARSVRDQAGLSSSERGTNLHGALRANGPFEGRPVLLVDDVVTTGATLAEAARAVRAAGSEVVAAACLAHTPRRHTGGPATHR</sequence>
<evidence type="ECO:0000313" key="3">
    <source>
        <dbReference type="EMBL" id="MCS5725655.1"/>
    </source>
</evidence>
<feature type="domain" description="Phosphoribosyltransferase" evidence="2">
    <location>
        <begin position="126"/>
        <end position="224"/>
    </location>
</feature>
<dbReference type="InterPro" id="IPR051910">
    <property type="entry name" value="ComF/GntX_DNA_util-trans"/>
</dbReference>
<gene>
    <name evidence="3" type="ORF">N1028_07070</name>
</gene>
<dbReference type="PANTHER" id="PTHR47505">
    <property type="entry name" value="DNA UTILIZATION PROTEIN YHGH"/>
    <property type="match status" value="1"/>
</dbReference>
<dbReference type="SUPFAM" id="SSF53271">
    <property type="entry name" value="PRTase-like"/>
    <property type="match status" value="1"/>
</dbReference>
<dbReference type="AlphaFoldDB" id="A0AA41XG74"/>
<dbReference type="InterPro" id="IPR000836">
    <property type="entry name" value="PRTase_dom"/>
</dbReference>
<dbReference type="InterPro" id="IPR029057">
    <property type="entry name" value="PRTase-like"/>
</dbReference>
<dbReference type="CDD" id="cd06223">
    <property type="entry name" value="PRTases_typeI"/>
    <property type="match status" value="1"/>
</dbReference>
<keyword evidence="3" id="KW-0808">Transferase</keyword>
<evidence type="ECO:0000259" key="2">
    <source>
        <dbReference type="Pfam" id="PF00156"/>
    </source>
</evidence>
<dbReference type="Pfam" id="PF00156">
    <property type="entry name" value="Pribosyltran"/>
    <property type="match status" value="1"/>
</dbReference>
<keyword evidence="3" id="KW-0328">Glycosyltransferase</keyword>
<dbReference type="RefSeq" id="WP_259526211.1">
    <property type="nucleotide sequence ID" value="NZ_JANLCK010000003.1"/>
</dbReference>
<evidence type="ECO:0000256" key="1">
    <source>
        <dbReference type="ARBA" id="ARBA00008007"/>
    </source>
</evidence>
<comment type="caution">
    <text evidence="3">The sequence shown here is derived from an EMBL/GenBank/DDBJ whole genome shotgun (WGS) entry which is preliminary data.</text>
</comment>
<evidence type="ECO:0000313" key="4">
    <source>
        <dbReference type="Proteomes" id="UP001165587"/>
    </source>
</evidence>
<organism evidence="3 4">
    <name type="scientific">Herbiconiux oxytropis</name>
    <dbReference type="NCBI Taxonomy" id="2970915"/>
    <lineage>
        <taxon>Bacteria</taxon>
        <taxon>Bacillati</taxon>
        <taxon>Actinomycetota</taxon>
        <taxon>Actinomycetes</taxon>
        <taxon>Micrococcales</taxon>
        <taxon>Microbacteriaceae</taxon>
        <taxon>Herbiconiux</taxon>
    </lineage>
</organism>
<protein>
    <submittedName>
        <fullName evidence="3">Phosphoribosyltransferase family protein</fullName>
    </submittedName>
</protein>
<dbReference type="Proteomes" id="UP001165587">
    <property type="component" value="Unassembled WGS sequence"/>
</dbReference>
<comment type="similarity">
    <text evidence="1">Belongs to the ComF/GntX family.</text>
</comment>
<reference evidence="3" key="1">
    <citation type="submission" date="2022-08" db="EMBL/GenBank/DDBJ databases">
        <authorList>
            <person name="Deng Y."/>
            <person name="Han X.-F."/>
            <person name="Zhang Y.-Q."/>
        </authorList>
    </citation>
    <scope>NUCLEOTIDE SEQUENCE</scope>
    <source>
        <strain evidence="3">CPCC 203407</strain>
    </source>
</reference>
<dbReference type="EMBL" id="JANLCK010000003">
    <property type="protein sequence ID" value="MCS5725655.1"/>
    <property type="molecule type" value="Genomic_DNA"/>
</dbReference>
<proteinExistence type="inferred from homology"/>
<accession>A0AA41XG74</accession>